<accession>A0A978VGW5</accession>
<dbReference type="AlphaFoldDB" id="A0A978VGW5"/>
<evidence type="ECO:0000256" key="1">
    <source>
        <dbReference type="SAM" id="MobiDB-lite"/>
    </source>
</evidence>
<sequence length="152" mass="16815">MTVTANLPITKPPPNLGYWNRRVSYPTSCQDPIIGELGGPRSAGSASTGHGSAYNRLHHQCPRRRRLRFRVHGEGAFEGPPILPRIGKKGKALLIRSTSRQQSYSHLELVFYDSEALRGCRLVARKPRIVTIDRDTILSYGGANLIQCDGHG</sequence>
<gene>
    <name evidence="2" type="ORF">FEM48_Zijuj04G0008800</name>
</gene>
<feature type="region of interest" description="Disordered" evidence="1">
    <location>
        <begin position="37"/>
        <end position="57"/>
    </location>
</feature>
<evidence type="ECO:0000313" key="3">
    <source>
        <dbReference type="Proteomes" id="UP000813462"/>
    </source>
</evidence>
<dbReference type="Proteomes" id="UP000813462">
    <property type="component" value="Unassembled WGS sequence"/>
</dbReference>
<dbReference type="EMBL" id="JAEACU010000004">
    <property type="protein sequence ID" value="KAH7532334.1"/>
    <property type="molecule type" value="Genomic_DNA"/>
</dbReference>
<organism evidence="2 3">
    <name type="scientific">Ziziphus jujuba var. spinosa</name>
    <dbReference type="NCBI Taxonomy" id="714518"/>
    <lineage>
        <taxon>Eukaryota</taxon>
        <taxon>Viridiplantae</taxon>
        <taxon>Streptophyta</taxon>
        <taxon>Embryophyta</taxon>
        <taxon>Tracheophyta</taxon>
        <taxon>Spermatophyta</taxon>
        <taxon>Magnoliopsida</taxon>
        <taxon>eudicotyledons</taxon>
        <taxon>Gunneridae</taxon>
        <taxon>Pentapetalae</taxon>
        <taxon>rosids</taxon>
        <taxon>fabids</taxon>
        <taxon>Rosales</taxon>
        <taxon>Rhamnaceae</taxon>
        <taxon>Paliureae</taxon>
        <taxon>Ziziphus</taxon>
    </lineage>
</organism>
<feature type="compositionally biased region" description="Low complexity" evidence="1">
    <location>
        <begin position="42"/>
        <end position="53"/>
    </location>
</feature>
<comment type="caution">
    <text evidence="2">The sequence shown here is derived from an EMBL/GenBank/DDBJ whole genome shotgun (WGS) entry which is preliminary data.</text>
</comment>
<evidence type="ECO:0000313" key="2">
    <source>
        <dbReference type="EMBL" id="KAH7532334.1"/>
    </source>
</evidence>
<protein>
    <submittedName>
        <fullName evidence="2">Uncharacterized protein</fullName>
    </submittedName>
</protein>
<name>A0A978VGW5_ZIZJJ</name>
<proteinExistence type="predicted"/>
<reference evidence="2" key="1">
    <citation type="journal article" date="2021" name="Front. Plant Sci.">
        <title>Chromosome-Scale Genome Assembly for Chinese Sour Jujube and Insights Into Its Genome Evolution and Domestication Signature.</title>
        <authorList>
            <person name="Shen L.-Y."/>
            <person name="Luo H."/>
            <person name="Wang X.-L."/>
            <person name="Wang X.-M."/>
            <person name="Qiu X.-J."/>
            <person name="Liu H."/>
            <person name="Zhou S.-S."/>
            <person name="Jia K.-H."/>
            <person name="Nie S."/>
            <person name="Bao Y.-T."/>
            <person name="Zhang R.-G."/>
            <person name="Yun Q.-Z."/>
            <person name="Chai Y.-H."/>
            <person name="Lu J.-Y."/>
            <person name="Li Y."/>
            <person name="Zhao S.-W."/>
            <person name="Mao J.-F."/>
            <person name="Jia S.-G."/>
            <person name="Mao Y.-M."/>
        </authorList>
    </citation>
    <scope>NUCLEOTIDE SEQUENCE</scope>
    <source>
        <strain evidence="2">AT0</strain>
        <tissue evidence="2">Leaf</tissue>
    </source>
</reference>